<name>A0A6C0J354_9ZZZZ</name>
<proteinExistence type="predicted"/>
<reference evidence="1" key="1">
    <citation type="journal article" date="2020" name="Nature">
        <title>Giant virus diversity and host interactions through global metagenomics.</title>
        <authorList>
            <person name="Schulz F."/>
            <person name="Roux S."/>
            <person name="Paez-Espino D."/>
            <person name="Jungbluth S."/>
            <person name="Walsh D.A."/>
            <person name="Denef V.J."/>
            <person name="McMahon K.D."/>
            <person name="Konstantinidis K.T."/>
            <person name="Eloe-Fadrosh E.A."/>
            <person name="Kyrpides N.C."/>
            <person name="Woyke T."/>
        </authorList>
    </citation>
    <scope>NUCLEOTIDE SEQUENCE</scope>
    <source>
        <strain evidence="1">GVMAG-M-3300025699-48</strain>
    </source>
</reference>
<dbReference type="AlphaFoldDB" id="A0A6C0J354"/>
<evidence type="ECO:0000313" key="1">
    <source>
        <dbReference type="EMBL" id="QHT99210.1"/>
    </source>
</evidence>
<protein>
    <submittedName>
        <fullName evidence="1">Uncharacterized protein</fullName>
    </submittedName>
</protein>
<accession>A0A6C0J354</accession>
<sequence>MYNNTYLHNIHKLCIIKVQGGERILKQNPNPNPNCVKKYNLQKIEKKIDELKINASWLYQSYFRNTK</sequence>
<dbReference type="EMBL" id="MN740306">
    <property type="protein sequence ID" value="QHT99210.1"/>
    <property type="molecule type" value="Genomic_DNA"/>
</dbReference>
<organism evidence="1">
    <name type="scientific">viral metagenome</name>
    <dbReference type="NCBI Taxonomy" id="1070528"/>
    <lineage>
        <taxon>unclassified sequences</taxon>
        <taxon>metagenomes</taxon>
        <taxon>organismal metagenomes</taxon>
    </lineage>
</organism>